<comment type="caution">
    <text evidence="11">The sequence shown here is derived from an EMBL/GenBank/DDBJ whole genome shotgun (WGS) entry which is preliminary data.</text>
</comment>
<dbReference type="PANTHER" id="PTHR14009:SF6">
    <property type="entry name" value="LETM1 RBD DOMAIN-CONTAINING PROTEIN"/>
    <property type="match status" value="1"/>
</dbReference>
<evidence type="ECO:0000313" key="11">
    <source>
        <dbReference type="EMBL" id="PUU79664.1"/>
    </source>
</evidence>
<dbReference type="EMBL" id="NESQ01000085">
    <property type="protein sequence ID" value="PUU79664.1"/>
    <property type="molecule type" value="Genomic_DNA"/>
</dbReference>
<keyword evidence="3" id="KW-0999">Mitochondrion inner membrane</keyword>
<reference evidence="11 12" key="1">
    <citation type="submission" date="2017-04" db="EMBL/GenBank/DDBJ databases">
        <title>Draft genome sequence of Tuber borchii Vittad., a whitish edible truffle.</title>
        <authorList>
            <consortium name="DOE Joint Genome Institute"/>
            <person name="Murat C."/>
            <person name="Kuo A."/>
            <person name="Barry K.W."/>
            <person name="Clum A."/>
            <person name="Dockter R.B."/>
            <person name="Fauchery L."/>
            <person name="Iotti M."/>
            <person name="Kohler A."/>
            <person name="Labutti K."/>
            <person name="Lindquist E.A."/>
            <person name="Lipzen A."/>
            <person name="Ohm R.A."/>
            <person name="Wang M."/>
            <person name="Grigoriev I.V."/>
            <person name="Zambonelli A."/>
            <person name="Martin F.M."/>
        </authorList>
    </citation>
    <scope>NUCLEOTIDE SEQUENCE [LARGE SCALE GENOMIC DNA]</scope>
    <source>
        <strain evidence="11 12">Tbo3840</strain>
    </source>
</reference>
<proteinExistence type="predicted"/>
<evidence type="ECO:0000256" key="8">
    <source>
        <dbReference type="SAM" id="MobiDB-lite"/>
    </source>
</evidence>
<feature type="transmembrane region" description="Helical" evidence="9">
    <location>
        <begin position="158"/>
        <end position="179"/>
    </location>
</feature>
<evidence type="ECO:0000256" key="2">
    <source>
        <dbReference type="ARBA" id="ARBA00022692"/>
    </source>
</evidence>
<keyword evidence="12" id="KW-1185">Reference proteome</keyword>
<dbReference type="InterPro" id="IPR044202">
    <property type="entry name" value="LETM1/MDM38-like"/>
</dbReference>
<dbReference type="PANTHER" id="PTHR14009">
    <property type="entry name" value="LEUCINE ZIPPER-EF-HAND CONTAINING TRANSMEMBRANE PROTEIN"/>
    <property type="match status" value="1"/>
</dbReference>
<evidence type="ECO:0000256" key="7">
    <source>
        <dbReference type="PROSITE-ProRule" id="PRU01094"/>
    </source>
</evidence>
<accession>A0A2T6ZW51</accession>
<feature type="domain" description="Letm1 RBD" evidence="10">
    <location>
        <begin position="154"/>
        <end position="360"/>
    </location>
</feature>
<name>A0A2T6ZW51_TUBBO</name>
<dbReference type="InterPro" id="IPR033122">
    <property type="entry name" value="LETM1-like_RBD"/>
</dbReference>
<dbReference type="GO" id="GO:0005743">
    <property type="term" value="C:mitochondrial inner membrane"/>
    <property type="evidence" value="ECO:0007669"/>
    <property type="project" value="UniProtKB-SubCell"/>
</dbReference>
<feature type="region of interest" description="Disordered" evidence="8">
    <location>
        <begin position="345"/>
        <end position="369"/>
    </location>
</feature>
<keyword evidence="4 9" id="KW-1133">Transmembrane helix</keyword>
<dbReference type="GO" id="GO:0030003">
    <property type="term" value="P:intracellular monoatomic cation homeostasis"/>
    <property type="evidence" value="ECO:0007669"/>
    <property type="project" value="TreeGrafter"/>
</dbReference>
<dbReference type="PROSITE" id="PS51758">
    <property type="entry name" value="LETM1_RBD"/>
    <property type="match status" value="1"/>
</dbReference>
<evidence type="ECO:0000256" key="1">
    <source>
        <dbReference type="ARBA" id="ARBA00004434"/>
    </source>
</evidence>
<evidence type="ECO:0000259" key="10">
    <source>
        <dbReference type="PROSITE" id="PS51758"/>
    </source>
</evidence>
<evidence type="ECO:0000256" key="3">
    <source>
        <dbReference type="ARBA" id="ARBA00022792"/>
    </source>
</evidence>
<dbReference type="OrthoDB" id="73691at2759"/>
<evidence type="ECO:0000313" key="12">
    <source>
        <dbReference type="Proteomes" id="UP000244722"/>
    </source>
</evidence>
<feature type="region of interest" description="Disordered" evidence="8">
    <location>
        <begin position="40"/>
        <end position="65"/>
    </location>
</feature>
<evidence type="ECO:0000256" key="5">
    <source>
        <dbReference type="ARBA" id="ARBA00023128"/>
    </source>
</evidence>
<evidence type="ECO:0000256" key="4">
    <source>
        <dbReference type="ARBA" id="ARBA00022989"/>
    </source>
</evidence>
<dbReference type="AlphaFoldDB" id="A0A2T6ZW51"/>
<dbReference type="Pfam" id="PF07766">
    <property type="entry name" value="LETM1_RBD"/>
    <property type="match status" value="1"/>
</dbReference>
<gene>
    <name evidence="11" type="ORF">B9Z19DRAFT_1081205</name>
</gene>
<comment type="subcellular location">
    <subcellularLocation>
        <location evidence="1">Mitochondrion inner membrane</location>
        <topology evidence="1">Single-pass membrane protein</topology>
    </subcellularLocation>
</comment>
<organism evidence="11 12">
    <name type="scientific">Tuber borchii</name>
    <name type="common">White truffle</name>
    <dbReference type="NCBI Taxonomy" id="42251"/>
    <lineage>
        <taxon>Eukaryota</taxon>
        <taxon>Fungi</taxon>
        <taxon>Dikarya</taxon>
        <taxon>Ascomycota</taxon>
        <taxon>Pezizomycotina</taxon>
        <taxon>Pezizomycetes</taxon>
        <taxon>Pezizales</taxon>
        <taxon>Tuberaceae</taxon>
        <taxon>Tuber</taxon>
    </lineage>
</organism>
<evidence type="ECO:0000256" key="6">
    <source>
        <dbReference type="ARBA" id="ARBA00023136"/>
    </source>
</evidence>
<keyword evidence="2 9" id="KW-0812">Transmembrane</keyword>
<keyword evidence="6 9" id="KW-0472">Membrane</keyword>
<keyword evidence="5 7" id="KW-0496">Mitochondrion</keyword>
<sequence length="369" mass="41178">MISYTAKYLPSTMSIATRPQLRSTYRSLVLLSRVQPSSTSAAAAPAKAHDGGGTGGGEHKVPDPEFVNAPLSTLPAALELPHKGPGDSTFPHLIKTGKAYLGFYKTGLKNVYKNFIATRPIQSRIDKKGSITDLVEAGEITRREFQLVMRNRHDSRRIPIFGLVFMVFGEFSPFVLPFISGVVPINCRIPRQIQGDRIKLEERRAASFQNLPKGRNLSELAQEKGSVRNLTSNEVLHCSTVLGLHSGKWPSALYPFLPPTMWLRFKLWRRLVYLDLDDILLARGGGPVMLDSGEELKMAAVDRGFNTLQKTETRLREELKLWLKAKETAGGKTLALWLTRPTEWRNSFSSSPPTTPPPTLQHPTPRKQQ</sequence>
<dbReference type="GO" id="GO:0043022">
    <property type="term" value="F:ribosome binding"/>
    <property type="evidence" value="ECO:0007669"/>
    <property type="project" value="InterPro"/>
</dbReference>
<dbReference type="Proteomes" id="UP000244722">
    <property type="component" value="Unassembled WGS sequence"/>
</dbReference>
<evidence type="ECO:0000256" key="9">
    <source>
        <dbReference type="SAM" id="Phobius"/>
    </source>
</evidence>
<protein>
    <recommendedName>
        <fullName evidence="10">Letm1 RBD domain-containing protein</fullName>
    </recommendedName>
</protein>